<dbReference type="InParanoid" id="L2GWQ7"/>
<dbReference type="HOGENOM" id="CLU_003016_7_3_1"/>
<dbReference type="Proteomes" id="UP000011081">
    <property type="component" value="Unassembled WGS sequence"/>
</dbReference>
<dbReference type="GO" id="GO:0005783">
    <property type="term" value="C:endoplasmic reticulum"/>
    <property type="evidence" value="ECO:0007669"/>
    <property type="project" value="TreeGrafter"/>
</dbReference>
<feature type="transmembrane region" description="Helical" evidence="1">
    <location>
        <begin position="503"/>
        <end position="521"/>
    </location>
</feature>
<evidence type="ECO:0000256" key="1">
    <source>
        <dbReference type="SAM" id="Phobius"/>
    </source>
</evidence>
<feature type="transmembrane region" description="Helical" evidence="1">
    <location>
        <begin position="472"/>
        <end position="491"/>
    </location>
</feature>
<dbReference type="STRING" id="948595.L2GWQ7"/>
<gene>
    <name evidence="3" type="ORF">VCUG_00748</name>
</gene>
<keyword evidence="4" id="KW-1185">Reference proteome</keyword>
<dbReference type="PROSITE" id="PS50275">
    <property type="entry name" value="SAC"/>
    <property type="match status" value="1"/>
</dbReference>
<dbReference type="RefSeq" id="XP_008073770.1">
    <property type="nucleotide sequence ID" value="XM_008075579.1"/>
</dbReference>
<evidence type="ECO:0000313" key="4">
    <source>
        <dbReference type="Proteomes" id="UP000011081"/>
    </source>
</evidence>
<dbReference type="VEuPathDB" id="MicrosporidiaDB:VCUG_00748"/>
<keyword evidence="1" id="KW-0472">Membrane</keyword>
<evidence type="ECO:0000313" key="3">
    <source>
        <dbReference type="EMBL" id="ELA47787.1"/>
    </source>
</evidence>
<keyword evidence="1" id="KW-1133">Transmembrane helix</keyword>
<dbReference type="AlphaFoldDB" id="L2GWQ7"/>
<keyword evidence="1" id="KW-0812">Transmembrane</keyword>
<dbReference type="InterPro" id="IPR002013">
    <property type="entry name" value="SAC_dom"/>
</dbReference>
<name>L2GWQ7_VAVCU</name>
<dbReference type="GO" id="GO:0046856">
    <property type="term" value="P:phosphatidylinositol dephosphorylation"/>
    <property type="evidence" value="ECO:0007669"/>
    <property type="project" value="TreeGrafter"/>
</dbReference>
<organism evidence="3 4">
    <name type="scientific">Vavraia culicis (isolate floridensis)</name>
    <name type="common">Microsporidian parasite</name>
    <dbReference type="NCBI Taxonomy" id="948595"/>
    <lineage>
        <taxon>Eukaryota</taxon>
        <taxon>Fungi</taxon>
        <taxon>Fungi incertae sedis</taxon>
        <taxon>Microsporidia</taxon>
        <taxon>Pleistophoridae</taxon>
        <taxon>Vavraia</taxon>
    </lineage>
</organism>
<dbReference type="OMA" id="ITKAQPV"/>
<dbReference type="FunCoup" id="L2GWQ7">
    <property type="interactions" value="326"/>
</dbReference>
<dbReference type="GeneID" id="19878633"/>
<evidence type="ECO:0000259" key="2">
    <source>
        <dbReference type="PROSITE" id="PS50275"/>
    </source>
</evidence>
<feature type="domain" description="SAC" evidence="2">
    <location>
        <begin position="30"/>
        <end position="410"/>
    </location>
</feature>
<dbReference type="PANTHER" id="PTHR45662">
    <property type="entry name" value="PHOSPHATIDYLINOSITIDE PHOSPHATASE SAC1"/>
    <property type="match status" value="1"/>
</dbReference>
<dbReference type="GO" id="GO:0043812">
    <property type="term" value="F:phosphatidylinositol-4-phosphate phosphatase activity"/>
    <property type="evidence" value="ECO:0007669"/>
    <property type="project" value="TreeGrafter"/>
</dbReference>
<protein>
    <recommendedName>
        <fullName evidence="2">SAC domain-containing protein</fullName>
    </recommendedName>
</protein>
<dbReference type="Pfam" id="PF02383">
    <property type="entry name" value="Syja_N"/>
    <property type="match status" value="1"/>
</dbReference>
<accession>L2GWQ7</accession>
<dbReference type="OrthoDB" id="405996at2759"/>
<sequence>MEKQHMLVYENNEKLVIKNVSEDNEETLTLSKVLGTGSFRGNNENDVFKCSYRILGLYGMLCLGENRYVILVTKSVKIGHVANYPVYEIKEVQIKELLRKSSKGTNDAFLLKKALEFFRNPGIMYSEFPLYSSNMDQENTDFIFNHNLIGMLKSHVKGSVSKYVIRSIYGSFQYIDVERFSIVLVSRRSWKNVGARFIRRGLNREKEAANSIETEQYVIMKVDEKPTNSFLQLRGSIPLYWKQDLTYKYRPIIKIVKTNPLKEYDTKLCKKYKNVFYLNLIQNVGYESGLNKVYVSKLADNCLKYLHFDFVRERLFVDYNKKLQLLCLIAPQLQRNSFHDSKGNQKGIIRTNCVDSLDRTNVVQFFIAEEMLASQLKSLKLRKDDVPEFEMRYKNMWINNGNMLSYQYSGTNALGAEVVLHGRQNLRGALTDFYNSGVRYFLNRFYHGDLQTSYDIISGNYKQLKIAKRKRYFNFSYFFLLFFASISYTSYYIFDTVNFPRELLVYFLVSCFVVPILYPFIARYCFNYPYFESD</sequence>
<reference evidence="4" key="1">
    <citation type="submission" date="2011-03" db="EMBL/GenBank/DDBJ databases">
        <title>The genome sequence of Vavraia culicis strain floridensis.</title>
        <authorList>
            <consortium name="The Broad Institute Genome Sequencing Platform"/>
            <person name="Cuomo C."/>
            <person name="Becnel J."/>
            <person name="Sanscrainte N."/>
            <person name="Young S.K."/>
            <person name="Zeng Q."/>
            <person name="Gargeya S."/>
            <person name="Fitzgerald M."/>
            <person name="Haas B."/>
            <person name="Abouelleil A."/>
            <person name="Alvarado L."/>
            <person name="Arachchi H.M."/>
            <person name="Berlin A."/>
            <person name="Chapman S.B."/>
            <person name="Gearin G."/>
            <person name="Goldberg J."/>
            <person name="Griggs A."/>
            <person name="Gujja S."/>
            <person name="Hansen M."/>
            <person name="Heiman D."/>
            <person name="Howarth C."/>
            <person name="Larimer J."/>
            <person name="Lui A."/>
            <person name="MacDonald P.J.P."/>
            <person name="McCowen C."/>
            <person name="Montmayeur A."/>
            <person name="Murphy C."/>
            <person name="Neiman D."/>
            <person name="Pearson M."/>
            <person name="Priest M."/>
            <person name="Roberts A."/>
            <person name="Saif S."/>
            <person name="Shea T."/>
            <person name="Sisk P."/>
            <person name="Stolte C."/>
            <person name="Sykes S."/>
            <person name="Wortman J."/>
            <person name="Nusbaum C."/>
            <person name="Birren B."/>
        </authorList>
    </citation>
    <scope>NUCLEOTIDE SEQUENCE [LARGE SCALE GENOMIC DNA]</scope>
    <source>
        <strain evidence="4">floridensis</strain>
    </source>
</reference>
<proteinExistence type="predicted"/>
<dbReference type="PANTHER" id="PTHR45662:SF2">
    <property type="entry name" value="PHOSPHATIDYLINOSITOL-3-PHOSPHATASE SAC1"/>
    <property type="match status" value="1"/>
</dbReference>
<dbReference type="EMBL" id="GL877412">
    <property type="protein sequence ID" value="ELA47787.1"/>
    <property type="molecule type" value="Genomic_DNA"/>
</dbReference>